<dbReference type="AlphaFoldDB" id="A0AAD9R7W1"/>
<evidence type="ECO:0000256" key="1">
    <source>
        <dbReference type="SAM" id="MobiDB-lite"/>
    </source>
</evidence>
<feature type="region of interest" description="Disordered" evidence="1">
    <location>
        <begin position="219"/>
        <end position="246"/>
    </location>
</feature>
<organism evidence="3 4">
    <name type="scientific">Odynerus spinipes</name>
    <dbReference type="NCBI Taxonomy" id="1348599"/>
    <lineage>
        <taxon>Eukaryota</taxon>
        <taxon>Metazoa</taxon>
        <taxon>Ecdysozoa</taxon>
        <taxon>Arthropoda</taxon>
        <taxon>Hexapoda</taxon>
        <taxon>Insecta</taxon>
        <taxon>Pterygota</taxon>
        <taxon>Neoptera</taxon>
        <taxon>Endopterygota</taxon>
        <taxon>Hymenoptera</taxon>
        <taxon>Apocrita</taxon>
        <taxon>Aculeata</taxon>
        <taxon>Vespoidea</taxon>
        <taxon>Vespidae</taxon>
        <taxon>Eumeninae</taxon>
        <taxon>Odynerus</taxon>
    </lineage>
</organism>
<reference evidence="3" key="1">
    <citation type="submission" date="2021-08" db="EMBL/GenBank/DDBJ databases">
        <authorList>
            <person name="Misof B."/>
            <person name="Oliver O."/>
            <person name="Podsiadlowski L."/>
            <person name="Donath A."/>
            <person name="Peters R."/>
            <person name="Mayer C."/>
            <person name="Rust J."/>
            <person name="Gunkel S."/>
            <person name="Lesny P."/>
            <person name="Martin S."/>
            <person name="Oeyen J.P."/>
            <person name="Petersen M."/>
            <person name="Panagiotis P."/>
            <person name="Wilbrandt J."/>
            <person name="Tanja T."/>
        </authorList>
    </citation>
    <scope>NUCLEOTIDE SEQUENCE</scope>
    <source>
        <strain evidence="3">GBR_01_08_01A</strain>
        <tissue evidence="3">Thorax + abdomen</tissue>
    </source>
</reference>
<reference evidence="3" key="2">
    <citation type="journal article" date="2023" name="Commun. Biol.">
        <title>Intrasexual cuticular hydrocarbon dimorphism in a wasp sheds light on hydrocarbon biosynthesis genes in Hymenoptera.</title>
        <authorList>
            <person name="Moris V.C."/>
            <person name="Podsiadlowski L."/>
            <person name="Martin S."/>
            <person name="Oeyen J.P."/>
            <person name="Donath A."/>
            <person name="Petersen M."/>
            <person name="Wilbrandt J."/>
            <person name="Misof B."/>
            <person name="Liedtke D."/>
            <person name="Thamm M."/>
            <person name="Scheiner R."/>
            <person name="Schmitt T."/>
            <person name="Niehuis O."/>
        </authorList>
    </citation>
    <scope>NUCLEOTIDE SEQUENCE</scope>
    <source>
        <strain evidence="3">GBR_01_08_01A</strain>
    </source>
</reference>
<feature type="region of interest" description="Disordered" evidence="1">
    <location>
        <begin position="152"/>
        <end position="178"/>
    </location>
</feature>
<feature type="transmembrane region" description="Helical" evidence="2">
    <location>
        <begin position="391"/>
        <end position="413"/>
    </location>
</feature>
<feature type="compositionally biased region" description="Low complexity" evidence="1">
    <location>
        <begin position="229"/>
        <end position="241"/>
    </location>
</feature>
<evidence type="ECO:0000313" key="4">
    <source>
        <dbReference type="Proteomes" id="UP001258017"/>
    </source>
</evidence>
<keyword evidence="2" id="KW-0472">Membrane</keyword>
<protein>
    <submittedName>
        <fullName evidence="3">Uncharacterized protein</fullName>
    </submittedName>
</protein>
<keyword evidence="2" id="KW-0812">Transmembrane</keyword>
<keyword evidence="2" id="KW-1133">Transmembrane helix</keyword>
<dbReference type="EMBL" id="JAIFRP010005193">
    <property type="protein sequence ID" value="KAK2574707.1"/>
    <property type="molecule type" value="Genomic_DNA"/>
</dbReference>
<feature type="compositionally biased region" description="Polar residues" evidence="1">
    <location>
        <begin position="155"/>
        <end position="177"/>
    </location>
</feature>
<feature type="transmembrane region" description="Helical" evidence="2">
    <location>
        <begin position="362"/>
        <end position="379"/>
    </location>
</feature>
<sequence>MKEFGIGAIEQYLESKFRTILSAAFKKTLVALAKVVTGTVSKTLAKVGLRVGIAKVVGFAVSRITTQLLVIAGTFATGVGILVSAIQIIALLLDLAFLAGWDPGNYKSEVDIAVYESIANFFTYSKQHQDAVKFRCDYLLLSLYRNDDATEKIDTSQGEGTATEKPSATGETTNGESTKAATLAATATDDKGKSVSPFDPTKLYQRNLALRREATTSSDAILRNGANGGTSTTAKGATTTSTKEKKKTEIDQVLNVDELISRPRWFNKQWPQCFAASEERVNIVDERDTFNLVYGYFFLGHLKYNSFGQRLQHDADENVDLNDETLADVMIETDYRDLLTTSAKRDVNTQPYNYRVAINSKLLRYLFAAVLALATLYVLSSVKKTSRVVDFLIFTLITLIVIASIIFVVKLILPLDDAFAAKYTSAMIGLDGQEDGGGGGVNGLSKTTGGAYKVGGRYGANGNDNTSDVGDESTKTTAAAHPITILDLTSRFDAFVAENL</sequence>
<keyword evidence="4" id="KW-1185">Reference proteome</keyword>
<accession>A0AAD9R7W1</accession>
<comment type="caution">
    <text evidence="3">The sequence shown here is derived from an EMBL/GenBank/DDBJ whole genome shotgun (WGS) entry which is preliminary data.</text>
</comment>
<evidence type="ECO:0000313" key="3">
    <source>
        <dbReference type="EMBL" id="KAK2574707.1"/>
    </source>
</evidence>
<feature type="transmembrane region" description="Helical" evidence="2">
    <location>
        <begin position="68"/>
        <end position="93"/>
    </location>
</feature>
<proteinExistence type="predicted"/>
<name>A0AAD9R7W1_9HYME</name>
<dbReference type="Proteomes" id="UP001258017">
    <property type="component" value="Unassembled WGS sequence"/>
</dbReference>
<gene>
    <name evidence="3" type="ORF">KPH14_013067</name>
</gene>
<evidence type="ECO:0000256" key="2">
    <source>
        <dbReference type="SAM" id="Phobius"/>
    </source>
</evidence>